<protein>
    <submittedName>
        <fullName evidence="2">Uncharacterized protein</fullName>
    </submittedName>
</protein>
<evidence type="ECO:0000256" key="1">
    <source>
        <dbReference type="SAM" id="MobiDB-lite"/>
    </source>
</evidence>
<proteinExistence type="predicted"/>
<accession>C6HX05</accession>
<evidence type="ECO:0000313" key="3">
    <source>
        <dbReference type="Proteomes" id="UP000009374"/>
    </source>
</evidence>
<evidence type="ECO:0000313" key="2">
    <source>
        <dbReference type="EMBL" id="EES52634.1"/>
    </source>
</evidence>
<dbReference type="Proteomes" id="UP000009374">
    <property type="component" value="Unassembled WGS sequence"/>
</dbReference>
<dbReference type="AlphaFoldDB" id="C6HX05"/>
<name>C6HX05_9BACT</name>
<feature type="region of interest" description="Disordered" evidence="1">
    <location>
        <begin position="1"/>
        <end position="21"/>
    </location>
</feature>
<dbReference type="EMBL" id="GG693873">
    <property type="protein sequence ID" value="EES52634.1"/>
    <property type="molecule type" value="Genomic_DNA"/>
</dbReference>
<reference evidence="2 3" key="1">
    <citation type="journal article" date="2009" name="Appl. Environ. Microbiol.">
        <title>Community genomic and proteomic analyses of chemoautotrophic iron-oxidizing "Leptospirillum rubarum" (Group II) and "Leptospirillum ferrodiazotrophum" (Group III) bacteria in acid mine drainage biofilms.</title>
        <authorList>
            <person name="Goltsman D.S."/>
            <person name="Denef V.J."/>
            <person name="Singer S.W."/>
            <person name="VerBerkmoes N.C."/>
            <person name="Lefsrud M."/>
            <person name="Mueller R.S."/>
            <person name="Dick G.J."/>
            <person name="Sun C.L."/>
            <person name="Wheeler K.E."/>
            <person name="Zemla A."/>
            <person name="Baker B.J."/>
            <person name="Hauser L."/>
            <person name="Land M."/>
            <person name="Shah M.B."/>
            <person name="Thelen M.P."/>
            <person name="Hettich R.L."/>
            <person name="Banfield J.F."/>
        </authorList>
    </citation>
    <scope>NUCLEOTIDE SEQUENCE [LARGE SCALE GENOMIC DNA]</scope>
</reference>
<keyword evidence="3" id="KW-1185">Reference proteome</keyword>
<feature type="compositionally biased region" description="Basic and acidic residues" evidence="1">
    <location>
        <begin position="1"/>
        <end position="15"/>
    </location>
</feature>
<gene>
    <name evidence="2" type="ORF">UBAL3_92050006</name>
</gene>
<organism evidence="2 3">
    <name type="scientific">Leptospirillum ferrodiazotrophum</name>
    <dbReference type="NCBI Taxonomy" id="412449"/>
    <lineage>
        <taxon>Bacteria</taxon>
        <taxon>Pseudomonadati</taxon>
        <taxon>Nitrospirota</taxon>
        <taxon>Nitrospiria</taxon>
        <taxon>Nitrospirales</taxon>
        <taxon>Nitrospiraceae</taxon>
        <taxon>Leptospirillum</taxon>
    </lineage>
</organism>
<sequence length="92" mass="11002">MGRKKVWETASERAKASRKRRESIDSVKALKLMQFSLTLEDKFILEDLLEAWGCNKSEAVSRLLREAESRYGEELRTVREKRWEKRKRQKES</sequence>